<protein>
    <recommendedName>
        <fullName evidence="3">2OG-Fe dioxygenase</fullName>
    </recommendedName>
</protein>
<dbReference type="RefSeq" id="WP_228769754.1">
    <property type="nucleotide sequence ID" value="NZ_FNDV01000002.1"/>
</dbReference>
<keyword evidence="2" id="KW-1185">Reference proteome</keyword>
<evidence type="ECO:0008006" key="3">
    <source>
        <dbReference type="Google" id="ProtNLM"/>
    </source>
</evidence>
<sequence length="301" mass="33537">MNSKKLESALDEIAHLKSQYVANRSAFVSGATMVDLLGALGATESDFARLSSISDRLPMDPTLPFRLTRSGRYCYSPAKSRVYRGEFQPFILTAAENFVRHDSGMVRRFAETDGDLQSNSVLHALLVFNHLIFGGVETAPRPNLDYDRDEWISTLFHVRTITTPDLVGEPALEGVHSDGADHTMTTFIGGDNLADDSAVTFLHDIREKNGTRADSVDPALTLGAHQHKEFLDTLLVVDNERKHSLSPVVARDPRREATRDMLIFFTRKPVTVDHVSHPFDSLAAHIELPMELDLPEARSER</sequence>
<organism evidence="1 2">
    <name type="scientific">Actinokineospora alba</name>
    <dbReference type="NCBI Taxonomy" id="504798"/>
    <lineage>
        <taxon>Bacteria</taxon>
        <taxon>Bacillati</taxon>
        <taxon>Actinomycetota</taxon>
        <taxon>Actinomycetes</taxon>
        <taxon>Pseudonocardiales</taxon>
        <taxon>Pseudonocardiaceae</taxon>
        <taxon>Actinokineospora</taxon>
    </lineage>
</organism>
<dbReference type="Proteomes" id="UP000199651">
    <property type="component" value="Unassembled WGS sequence"/>
</dbReference>
<proteinExistence type="predicted"/>
<name>A0A1H0JXD9_9PSEU</name>
<dbReference type="Gene3D" id="2.60.120.620">
    <property type="entry name" value="q2cbj1_9rhob like domain"/>
    <property type="match status" value="1"/>
</dbReference>
<dbReference type="Pfam" id="PF10014">
    <property type="entry name" value="2OG-Fe_Oxy_2"/>
    <property type="match status" value="1"/>
</dbReference>
<evidence type="ECO:0000313" key="1">
    <source>
        <dbReference type="EMBL" id="SDO48304.1"/>
    </source>
</evidence>
<dbReference type="InterPro" id="IPR018724">
    <property type="entry name" value="2OG-Fe_dioxygenase"/>
</dbReference>
<dbReference type="GO" id="GO:0051213">
    <property type="term" value="F:dioxygenase activity"/>
    <property type="evidence" value="ECO:0007669"/>
    <property type="project" value="InterPro"/>
</dbReference>
<gene>
    <name evidence="1" type="ORF">SAMN05192558_103254</name>
</gene>
<reference evidence="2" key="1">
    <citation type="submission" date="2016-10" db="EMBL/GenBank/DDBJ databases">
        <authorList>
            <person name="Varghese N."/>
            <person name="Submissions S."/>
        </authorList>
    </citation>
    <scope>NUCLEOTIDE SEQUENCE [LARGE SCALE GENOMIC DNA]</scope>
    <source>
        <strain evidence="2">IBRC-M 10655</strain>
    </source>
</reference>
<dbReference type="EMBL" id="FNJB01000003">
    <property type="protein sequence ID" value="SDO48304.1"/>
    <property type="molecule type" value="Genomic_DNA"/>
</dbReference>
<evidence type="ECO:0000313" key="2">
    <source>
        <dbReference type="Proteomes" id="UP000199651"/>
    </source>
</evidence>
<dbReference type="STRING" id="504798.SAMN05421871_102795"/>
<dbReference type="AlphaFoldDB" id="A0A1H0JXD9"/>
<accession>A0A1H0JXD9</accession>